<accession>A0A2K5EZK2</accession>
<dbReference type="AlphaFoldDB" id="A0A2K5EZK2"/>
<dbReference type="Ensembl" id="ENSANAT00000056682.1">
    <property type="protein sequence ID" value="ENSANAP00000038590.1"/>
    <property type="gene ID" value="ENSANAG00000036734.1"/>
</dbReference>
<dbReference type="GeneTree" id="ENSGT00430000033088"/>
<evidence type="ECO:0000313" key="2">
    <source>
        <dbReference type="Proteomes" id="UP000233020"/>
    </source>
</evidence>
<proteinExistence type="predicted"/>
<dbReference type="Proteomes" id="UP000233020">
    <property type="component" value="Unplaced"/>
</dbReference>
<protein>
    <submittedName>
        <fullName evidence="1">Uncharacterized protein</fullName>
    </submittedName>
</protein>
<keyword evidence="2" id="KW-1185">Reference proteome</keyword>
<organism evidence="1 2">
    <name type="scientific">Aotus nancymaae</name>
    <name type="common">Ma's night monkey</name>
    <dbReference type="NCBI Taxonomy" id="37293"/>
    <lineage>
        <taxon>Eukaryota</taxon>
        <taxon>Metazoa</taxon>
        <taxon>Chordata</taxon>
        <taxon>Craniata</taxon>
        <taxon>Vertebrata</taxon>
        <taxon>Euteleostomi</taxon>
        <taxon>Mammalia</taxon>
        <taxon>Eutheria</taxon>
        <taxon>Euarchontoglires</taxon>
        <taxon>Primates</taxon>
        <taxon>Haplorrhini</taxon>
        <taxon>Platyrrhini</taxon>
        <taxon>Aotidae</taxon>
        <taxon>Aotus</taxon>
    </lineage>
</organism>
<reference evidence="1" key="1">
    <citation type="submission" date="2025-08" db="UniProtKB">
        <authorList>
            <consortium name="Ensembl"/>
        </authorList>
    </citation>
    <scope>IDENTIFICATION</scope>
</reference>
<sequence length="109" mass="12937">MFNKCSFHFSIHGPASDNSATSLCAIRLHSEINKLIIYLFSQNSRIRFRKLPLKILFYTSIFSYFELICEQYVTFIKPSIHYGQVSKKLIIYSRFLSKSFKFQLLCMCW</sequence>
<dbReference type="OMA" id="LMCEQYV"/>
<reference evidence="1" key="2">
    <citation type="submission" date="2025-09" db="UniProtKB">
        <authorList>
            <consortium name="Ensembl"/>
        </authorList>
    </citation>
    <scope>IDENTIFICATION</scope>
</reference>
<name>A0A2K5EZK2_AOTNA</name>
<evidence type="ECO:0000313" key="1">
    <source>
        <dbReference type="Ensembl" id="ENSANAP00000038590.1"/>
    </source>
</evidence>